<dbReference type="InterPro" id="IPR036864">
    <property type="entry name" value="Zn2-C6_fun-type_DNA-bd_sf"/>
</dbReference>
<dbReference type="CDD" id="cd12148">
    <property type="entry name" value="fungal_TF_MHR"/>
    <property type="match status" value="1"/>
</dbReference>
<dbReference type="InterPro" id="IPR007219">
    <property type="entry name" value="XnlR_reg_dom"/>
</dbReference>
<keyword evidence="4" id="KW-0238">DNA-binding</keyword>
<dbReference type="InterPro" id="IPR001138">
    <property type="entry name" value="Zn2Cys6_DnaBD"/>
</dbReference>
<dbReference type="EMBL" id="JH687399">
    <property type="protein sequence ID" value="EIM80246.1"/>
    <property type="molecule type" value="Genomic_DNA"/>
</dbReference>
<feature type="region of interest" description="Disordered" evidence="7">
    <location>
        <begin position="774"/>
        <end position="795"/>
    </location>
</feature>
<dbReference type="GeneID" id="18800106"/>
<dbReference type="Proteomes" id="UP000053927">
    <property type="component" value="Unassembled WGS sequence"/>
</dbReference>
<dbReference type="OrthoDB" id="39175at2759"/>
<dbReference type="PROSITE" id="PS00463">
    <property type="entry name" value="ZN2_CY6_FUNGAL_1"/>
    <property type="match status" value="1"/>
</dbReference>
<feature type="domain" description="Zn(2)-C6 fungal-type" evidence="8">
    <location>
        <begin position="92"/>
        <end position="122"/>
    </location>
</feature>
<sequence>MSARAVHAHAHAPTQTHNVLPTSTSLTKVVGSPTTSPHAHHHPYAPVVATATATSSVAATQSVKNGNGAGDVSTGQGQGQGQQVSMKRPPGACSRCKRLKMRCVFNDDASVCQRCTAGGHECVSEGRKARTPSEREFLLRQIRSKNEQVTNVLRQLHTLPGSYTPIGIVPGHLTLSAQEREQFTEVLTYLEKRSTRPLPAPDGTTKAVQPFDSRPLEEDGEVYSDSEDEEMDVERHLLGLSRHSQDHSGDEDSENEDSERLGGRSGRVGGSGKGKSKELARPRALPDRTAPVGFLADASLKYGARGFSPEDFLKGMGAAGGMGIANGLYFRPGPYADLDLRRIIIEREQVPEILSSGLISFEDAKALFRMYFERINTFLSGIDETIYTPASVLRRCPFLFTVICAVSSRYFFERPGLYKIAMHFAKAAAASTVVDGWKTVETCQAYLILAAYGFPTRRFEEDRGWCYTAIATRMAVELNLNKPPPPNSTPAKPEDERHEREMLNNRRTWMLCCIMDYSTAMQLGKPPTILEDELIRNAEHWCSSSTFQHPYDVHLPVIISFLRIMNGFIEAVSNIPLHLQRDETHVTAKIKEFYDRVDLLVKVSLKRGMRGQDERDDMAMILREGMIAYLGHYCRLIILSYGYQADLGGSASVSQATFLAGCIDACFQLVDVWTNQMLPTGNMKYSPEFFYIGAGFTGAFLLRLLHPSLAETIDQNKRVKIYNVAQRLISSLASPVVAIDEEHTPKQYATFLEELMRNMVALWEQQGGVGACASTSSANAGGRQHTKSQSGMREARVQEVAC</sequence>
<dbReference type="SMART" id="SM00906">
    <property type="entry name" value="Fungal_trans"/>
    <property type="match status" value="1"/>
</dbReference>
<evidence type="ECO:0000259" key="8">
    <source>
        <dbReference type="PROSITE" id="PS00463"/>
    </source>
</evidence>
<evidence type="ECO:0000256" key="4">
    <source>
        <dbReference type="ARBA" id="ARBA00023125"/>
    </source>
</evidence>
<feature type="compositionally biased region" description="Polar residues" evidence="7">
    <location>
        <begin position="13"/>
        <end position="27"/>
    </location>
</feature>
<dbReference type="Pfam" id="PF04082">
    <property type="entry name" value="Fungal_trans"/>
    <property type="match status" value="1"/>
</dbReference>
<evidence type="ECO:0000256" key="6">
    <source>
        <dbReference type="ARBA" id="ARBA00023242"/>
    </source>
</evidence>
<dbReference type="RefSeq" id="XP_007310842.1">
    <property type="nucleotide sequence ID" value="XM_007310780.1"/>
</dbReference>
<dbReference type="PANTHER" id="PTHR31845:SF19">
    <property type="entry name" value="TRANSCRIPTION FACTOR DOMAIN-CONTAINING PROTEIN"/>
    <property type="match status" value="1"/>
</dbReference>
<keyword evidence="10" id="KW-1185">Reference proteome</keyword>
<dbReference type="GO" id="GO:0005634">
    <property type="term" value="C:nucleus"/>
    <property type="evidence" value="ECO:0007669"/>
    <property type="project" value="UniProtKB-SubCell"/>
</dbReference>
<dbReference type="GO" id="GO:0006351">
    <property type="term" value="P:DNA-templated transcription"/>
    <property type="evidence" value="ECO:0007669"/>
    <property type="project" value="InterPro"/>
</dbReference>
<feature type="compositionally biased region" description="Gly residues" evidence="7">
    <location>
        <begin position="263"/>
        <end position="273"/>
    </location>
</feature>
<feature type="compositionally biased region" description="Acidic residues" evidence="7">
    <location>
        <begin position="218"/>
        <end position="232"/>
    </location>
</feature>
<dbReference type="GO" id="GO:0000981">
    <property type="term" value="F:DNA-binding transcription factor activity, RNA polymerase II-specific"/>
    <property type="evidence" value="ECO:0007669"/>
    <property type="project" value="InterPro"/>
</dbReference>
<feature type="compositionally biased region" description="Basic residues" evidence="7">
    <location>
        <begin position="1"/>
        <end position="10"/>
    </location>
</feature>
<evidence type="ECO:0000313" key="9">
    <source>
        <dbReference type="EMBL" id="EIM80246.1"/>
    </source>
</evidence>
<feature type="compositionally biased region" description="Basic and acidic residues" evidence="7">
    <location>
        <begin position="233"/>
        <end position="250"/>
    </location>
</feature>
<keyword evidence="6" id="KW-0539">Nucleus</keyword>
<organism evidence="9 10">
    <name type="scientific">Stereum hirsutum (strain FP-91666)</name>
    <name type="common">White-rot fungus</name>
    <dbReference type="NCBI Taxonomy" id="721885"/>
    <lineage>
        <taxon>Eukaryota</taxon>
        <taxon>Fungi</taxon>
        <taxon>Dikarya</taxon>
        <taxon>Basidiomycota</taxon>
        <taxon>Agaricomycotina</taxon>
        <taxon>Agaricomycetes</taxon>
        <taxon>Russulales</taxon>
        <taxon>Stereaceae</taxon>
        <taxon>Stereum</taxon>
    </lineage>
</organism>
<evidence type="ECO:0000313" key="10">
    <source>
        <dbReference type="Proteomes" id="UP000053927"/>
    </source>
</evidence>
<feature type="region of interest" description="Disordered" evidence="7">
    <location>
        <begin position="62"/>
        <end position="92"/>
    </location>
</feature>
<feature type="compositionally biased region" description="Basic and acidic residues" evidence="7">
    <location>
        <begin position="275"/>
        <end position="284"/>
    </location>
</feature>
<proteinExistence type="predicted"/>
<comment type="subcellular location">
    <subcellularLocation>
        <location evidence="1">Nucleus</location>
    </subcellularLocation>
</comment>
<dbReference type="SMART" id="SM00066">
    <property type="entry name" value="GAL4"/>
    <property type="match status" value="1"/>
</dbReference>
<name>R7RXW0_STEHR</name>
<dbReference type="InterPro" id="IPR051089">
    <property type="entry name" value="prtT"/>
</dbReference>
<dbReference type="OMA" id="IANESYF"/>
<keyword evidence="3" id="KW-0805">Transcription regulation</keyword>
<keyword evidence="2" id="KW-0479">Metal-binding</keyword>
<dbReference type="GO" id="GO:0008270">
    <property type="term" value="F:zinc ion binding"/>
    <property type="evidence" value="ECO:0007669"/>
    <property type="project" value="InterPro"/>
</dbReference>
<feature type="region of interest" description="Disordered" evidence="7">
    <location>
        <begin position="1"/>
        <end position="42"/>
    </location>
</feature>
<evidence type="ECO:0000256" key="7">
    <source>
        <dbReference type="SAM" id="MobiDB-lite"/>
    </source>
</evidence>
<dbReference type="AlphaFoldDB" id="R7RXW0"/>
<accession>R7RXW0</accession>
<dbReference type="eggNOG" id="ENOG502SM5N">
    <property type="taxonomic scope" value="Eukaryota"/>
</dbReference>
<evidence type="ECO:0000256" key="2">
    <source>
        <dbReference type="ARBA" id="ARBA00022723"/>
    </source>
</evidence>
<dbReference type="Gene3D" id="4.10.240.10">
    <property type="entry name" value="Zn(2)-C6 fungal-type DNA-binding domain"/>
    <property type="match status" value="1"/>
</dbReference>
<dbReference type="SUPFAM" id="SSF57701">
    <property type="entry name" value="Zn2/Cys6 DNA-binding domain"/>
    <property type="match status" value="1"/>
</dbReference>
<gene>
    <name evidence="9" type="ORF">STEHIDRAFT_150792</name>
</gene>
<dbReference type="KEGG" id="shs:STEHIDRAFT_150792"/>
<evidence type="ECO:0000256" key="5">
    <source>
        <dbReference type="ARBA" id="ARBA00023163"/>
    </source>
</evidence>
<protein>
    <recommendedName>
        <fullName evidence="8">Zn(2)-C6 fungal-type domain-containing protein</fullName>
    </recommendedName>
</protein>
<evidence type="ECO:0000256" key="1">
    <source>
        <dbReference type="ARBA" id="ARBA00004123"/>
    </source>
</evidence>
<keyword evidence="5" id="KW-0804">Transcription</keyword>
<dbReference type="CDD" id="cd00067">
    <property type="entry name" value="GAL4"/>
    <property type="match status" value="1"/>
</dbReference>
<feature type="region of interest" description="Disordered" evidence="7">
    <location>
        <begin position="194"/>
        <end position="284"/>
    </location>
</feature>
<dbReference type="GO" id="GO:0000976">
    <property type="term" value="F:transcription cis-regulatory region binding"/>
    <property type="evidence" value="ECO:0007669"/>
    <property type="project" value="TreeGrafter"/>
</dbReference>
<evidence type="ECO:0000256" key="3">
    <source>
        <dbReference type="ARBA" id="ARBA00023015"/>
    </source>
</evidence>
<reference evidence="10" key="1">
    <citation type="journal article" date="2012" name="Science">
        <title>The Paleozoic origin of enzymatic lignin decomposition reconstructed from 31 fungal genomes.</title>
        <authorList>
            <person name="Floudas D."/>
            <person name="Binder M."/>
            <person name="Riley R."/>
            <person name="Barry K."/>
            <person name="Blanchette R.A."/>
            <person name="Henrissat B."/>
            <person name="Martinez A.T."/>
            <person name="Otillar R."/>
            <person name="Spatafora J.W."/>
            <person name="Yadav J.S."/>
            <person name="Aerts A."/>
            <person name="Benoit I."/>
            <person name="Boyd A."/>
            <person name="Carlson A."/>
            <person name="Copeland A."/>
            <person name="Coutinho P.M."/>
            <person name="de Vries R.P."/>
            <person name="Ferreira P."/>
            <person name="Findley K."/>
            <person name="Foster B."/>
            <person name="Gaskell J."/>
            <person name="Glotzer D."/>
            <person name="Gorecki P."/>
            <person name="Heitman J."/>
            <person name="Hesse C."/>
            <person name="Hori C."/>
            <person name="Igarashi K."/>
            <person name="Jurgens J.A."/>
            <person name="Kallen N."/>
            <person name="Kersten P."/>
            <person name="Kohler A."/>
            <person name="Kuees U."/>
            <person name="Kumar T.K.A."/>
            <person name="Kuo A."/>
            <person name="LaButti K."/>
            <person name="Larrondo L.F."/>
            <person name="Lindquist E."/>
            <person name="Ling A."/>
            <person name="Lombard V."/>
            <person name="Lucas S."/>
            <person name="Lundell T."/>
            <person name="Martin R."/>
            <person name="McLaughlin D.J."/>
            <person name="Morgenstern I."/>
            <person name="Morin E."/>
            <person name="Murat C."/>
            <person name="Nagy L.G."/>
            <person name="Nolan M."/>
            <person name="Ohm R.A."/>
            <person name="Patyshakuliyeva A."/>
            <person name="Rokas A."/>
            <person name="Ruiz-Duenas F.J."/>
            <person name="Sabat G."/>
            <person name="Salamov A."/>
            <person name="Samejima M."/>
            <person name="Schmutz J."/>
            <person name="Slot J.C."/>
            <person name="St John F."/>
            <person name="Stenlid J."/>
            <person name="Sun H."/>
            <person name="Sun S."/>
            <person name="Syed K."/>
            <person name="Tsang A."/>
            <person name="Wiebenga A."/>
            <person name="Young D."/>
            <person name="Pisabarro A."/>
            <person name="Eastwood D.C."/>
            <person name="Martin F."/>
            <person name="Cullen D."/>
            <person name="Grigoriev I.V."/>
            <person name="Hibbett D.S."/>
        </authorList>
    </citation>
    <scope>NUCLEOTIDE SEQUENCE [LARGE SCALE GENOMIC DNA]</scope>
    <source>
        <strain evidence="10">FP-91666</strain>
    </source>
</reference>
<dbReference type="PANTHER" id="PTHR31845">
    <property type="entry name" value="FINGER DOMAIN PROTEIN, PUTATIVE-RELATED"/>
    <property type="match status" value="1"/>
</dbReference>